<proteinExistence type="predicted"/>
<gene>
    <name evidence="2" type="ORF">FJT64_003423</name>
</gene>
<dbReference type="Proteomes" id="UP000440578">
    <property type="component" value="Unassembled WGS sequence"/>
</dbReference>
<dbReference type="AlphaFoldDB" id="A0A6A4VXX8"/>
<feature type="region of interest" description="Disordered" evidence="1">
    <location>
        <begin position="83"/>
        <end position="233"/>
    </location>
</feature>
<dbReference type="EMBL" id="VIIS01001337">
    <property type="protein sequence ID" value="KAF0299726.1"/>
    <property type="molecule type" value="Genomic_DNA"/>
</dbReference>
<name>A0A6A4VXX8_AMPAM</name>
<feature type="compositionally biased region" description="Basic and acidic residues" evidence="1">
    <location>
        <begin position="85"/>
        <end position="97"/>
    </location>
</feature>
<evidence type="ECO:0000313" key="2">
    <source>
        <dbReference type="EMBL" id="KAF0299726.1"/>
    </source>
</evidence>
<sequence length="233" mass="24630">MAAAEDATLQHYRSLTAESFHDRDAEAAEPWLAGSGSADSAVAGASASVSENPSLLSHFLEEMADFTPTQTRLLAYYRRHSSQVAEKRYEQRSRRQLDSTSQRQLLARAAEHIRSPLEESPAAEEPVAGPSGITSVSKRHLSAGDKDDEGGKSLCGFSRLRRCGALSSKSDTDTEADPVPSGPATEEYDFDLILSATGTDPEPSSAGDDGVGVSEPETAAGPTAESSSSDELP</sequence>
<feature type="compositionally biased region" description="Polar residues" evidence="1">
    <location>
        <begin position="224"/>
        <end position="233"/>
    </location>
</feature>
<comment type="caution">
    <text evidence="2">The sequence shown here is derived from an EMBL/GenBank/DDBJ whole genome shotgun (WGS) entry which is preliminary data.</text>
</comment>
<feature type="compositionally biased region" description="Basic and acidic residues" evidence="1">
    <location>
        <begin position="142"/>
        <end position="151"/>
    </location>
</feature>
<evidence type="ECO:0000313" key="3">
    <source>
        <dbReference type="Proteomes" id="UP000440578"/>
    </source>
</evidence>
<protein>
    <submittedName>
        <fullName evidence="2">Uncharacterized protein</fullName>
    </submittedName>
</protein>
<feature type="compositionally biased region" description="Low complexity" evidence="1">
    <location>
        <begin position="118"/>
        <end position="131"/>
    </location>
</feature>
<organism evidence="2 3">
    <name type="scientific">Amphibalanus amphitrite</name>
    <name type="common">Striped barnacle</name>
    <name type="synonym">Balanus amphitrite</name>
    <dbReference type="NCBI Taxonomy" id="1232801"/>
    <lineage>
        <taxon>Eukaryota</taxon>
        <taxon>Metazoa</taxon>
        <taxon>Ecdysozoa</taxon>
        <taxon>Arthropoda</taxon>
        <taxon>Crustacea</taxon>
        <taxon>Multicrustacea</taxon>
        <taxon>Cirripedia</taxon>
        <taxon>Thoracica</taxon>
        <taxon>Thoracicalcarea</taxon>
        <taxon>Balanomorpha</taxon>
        <taxon>Balanoidea</taxon>
        <taxon>Balanidae</taxon>
        <taxon>Amphibalaninae</taxon>
        <taxon>Amphibalanus</taxon>
    </lineage>
</organism>
<evidence type="ECO:0000256" key="1">
    <source>
        <dbReference type="SAM" id="MobiDB-lite"/>
    </source>
</evidence>
<accession>A0A6A4VXX8</accession>
<keyword evidence="3" id="KW-1185">Reference proteome</keyword>
<reference evidence="2 3" key="1">
    <citation type="submission" date="2019-07" db="EMBL/GenBank/DDBJ databases">
        <title>Draft genome assembly of a fouling barnacle, Amphibalanus amphitrite (Darwin, 1854): The first reference genome for Thecostraca.</title>
        <authorList>
            <person name="Kim W."/>
        </authorList>
    </citation>
    <scope>NUCLEOTIDE SEQUENCE [LARGE SCALE GENOMIC DNA]</scope>
    <source>
        <strain evidence="2">SNU_AA5</strain>
        <tissue evidence="2">Soma without cirri and trophi</tissue>
    </source>
</reference>